<feature type="transmembrane region" description="Helical" evidence="1">
    <location>
        <begin position="6"/>
        <end position="27"/>
    </location>
</feature>
<name>A0A5D0MEW8_9BACT</name>
<dbReference type="EMBL" id="VSIX01000032">
    <property type="protein sequence ID" value="TYB31566.1"/>
    <property type="molecule type" value="Genomic_DNA"/>
</dbReference>
<accession>A0A5D0MEW8</accession>
<keyword evidence="1" id="KW-0812">Transmembrane</keyword>
<dbReference type="SUPFAM" id="SSF53474">
    <property type="entry name" value="alpha/beta-Hydrolases"/>
    <property type="match status" value="1"/>
</dbReference>
<dbReference type="Gene3D" id="3.40.50.1820">
    <property type="entry name" value="alpha/beta hydrolase"/>
    <property type="match status" value="1"/>
</dbReference>
<dbReference type="PANTHER" id="PTHR12277">
    <property type="entry name" value="ALPHA/BETA HYDROLASE DOMAIN-CONTAINING PROTEIN"/>
    <property type="match status" value="1"/>
</dbReference>
<evidence type="ECO:0000313" key="3">
    <source>
        <dbReference type="Proteomes" id="UP000324143"/>
    </source>
</evidence>
<sequence>MIWQKLIFNIILLIAIAYFLIGLFFYFMQKSFIYHPDEMDFESCEGFEDYEKINHNGTRFYFKKTSGENVLIYYHGNAGSACSRSNLKHFFENCTCSLIFVEYAGYAGDEKKPSKNLILEDVKNVKNFLESSKFKNVIVYGQSIGSGPASYHASLGGVDSLILVSPFSSLEDVAQSKFKIYPVSLILKENYTNVKWLSEFKGHLKIFHGDRDSVVDHKFSKKLYENINIEKKDYVLIENRGHNDIWDSEKFQKLLKRFIINKSKQIGGVK</sequence>
<gene>
    <name evidence="2" type="ORF">FXF47_02940</name>
</gene>
<keyword evidence="1" id="KW-1133">Transmembrane helix</keyword>
<dbReference type="AlphaFoldDB" id="A0A5D0MEW8"/>
<keyword evidence="1" id="KW-0472">Membrane</keyword>
<proteinExistence type="predicted"/>
<reference evidence="2" key="1">
    <citation type="submission" date="2019-08" db="EMBL/GenBank/DDBJ databases">
        <title>Genomic characterization of a novel candidate phylum (ARYD3) from a high temperature, high salinity tertiary oil reservoir in north central Oklahoma, USA.</title>
        <authorList>
            <person name="Youssef N.H."/>
            <person name="Yadav A."/>
            <person name="Elshahed M.S."/>
        </authorList>
    </citation>
    <scope>NUCLEOTIDE SEQUENCE [LARGE SCALE GENOMIC DNA]</scope>
    <source>
        <strain evidence="2">ARYD3</strain>
    </source>
</reference>
<evidence type="ECO:0000313" key="2">
    <source>
        <dbReference type="EMBL" id="TYB31566.1"/>
    </source>
</evidence>
<evidence type="ECO:0000256" key="1">
    <source>
        <dbReference type="SAM" id="Phobius"/>
    </source>
</evidence>
<dbReference type="Proteomes" id="UP000324143">
    <property type="component" value="Unassembled WGS sequence"/>
</dbReference>
<organism evidence="2 3">
    <name type="scientific">Candidatus Mcinerneyibacterium aminivorans</name>
    <dbReference type="NCBI Taxonomy" id="2703815"/>
    <lineage>
        <taxon>Bacteria</taxon>
        <taxon>Candidatus Macinerneyibacteriota</taxon>
        <taxon>Candidatus Mcinerneyibacteria</taxon>
        <taxon>Candidatus Mcinerneyibacteriales</taxon>
        <taxon>Candidatus Mcinerneyibacteriaceae</taxon>
        <taxon>Candidatus Mcinerneyibacterium</taxon>
    </lineage>
</organism>
<keyword evidence="2" id="KW-0378">Hydrolase</keyword>
<comment type="caution">
    <text evidence="2">The sequence shown here is derived from an EMBL/GenBank/DDBJ whole genome shotgun (WGS) entry which is preliminary data.</text>
</comment>
<dbReference type="GO" id="GO:0016787">
    <property type="term" value="F:hydrolase activity"/>
    <property type="evidence" value="ECO:0007669"/>
    <property type="project" value="UniProtKB-KW"/>
</dbReference>
<dbReference type="InterPro" id="IPR029058">
    <property type="entry name" value="AB_hydrolase_fold"/>
</dbReference>
<keyword evidence="3" id="KW-1185">Reference proteome</keyword>
<protein>
    <submittedName>
        <fullName evidence="2">Alpha/beta hydrolase</fullName>
    </submittedName>
</protein>